<evidence type="ECO:0000256" key="7">
    <source>
        <dbReference type="ARBA" id="ARBA00023159"/>
    </source>
</evidence>
<name>A0A9D1RQD9_9CORY</name>
<comment type="subcellular location">
    <subcellularLocation>
        <location evidence="1 9">Cytoplasm</location>
    </subcellularLocation>
</comment>
<evidence type="ECO:0000256" key="6">
    <source>
        <dbReference type="ARBA" id="ARBA00023125"/>
    </source>
</evidence>
<gene>
    <name evidence="12" type="ORF">H9870_11335</name>
</gene>
<evidence type="ECO:0000313" key="12">
    <source>
        <dbReference type="EMBL" id="HIW92239.1"/>
    </source>
</evidence>
<keyword evidence="5 9" id="KW-0805">Transcription regulation</keyword>
<feature type="modified residue" description="4-aspartylphosphate" evidence="10">
    <location>
        <position position="65"/>
    </location>
</feature>
<evidence type="ECO:0000256" key="8">
    <source>
        <dbReference type="ARBA" id="ARBA00023163"/>
    </source>
</evidence>
<accession>A0A9D1RQD9</accession>
<reference evidence="12" key="1">
    <citation type="journal article" date="2021" name="PeerJ">
        <title>Extensive microbial diversity within the chicken gut microbiome revealed by metagenomics and culture.</title>
        <authorList>
            <person name="Gilroy R."/>
            <person name="Ravi A."/>
            <person name="Getino M."/>
            <person name="Pursley I."/>
            <person name="Horton D.L."/>
            <person name="Alikhan N.F."/>
            <person name="Baker D."/>
            <person name="Gharbi K."/>
            <person name="Hall N."/>
            <person name="Watson M."/>
            <person name="Adriaenssens E.M."/>
            <person name="Foster-Nyarko E."/>
            <person name="Jarju S."/>
            <person name="Secka A."/>
            <person name="Antonio M."/>
            <person name="Oren A."/>
            <person name="Chaudhuri R.R."/>
            <person name="La Ragione R."/>
            <person name="Hildebrand F."/>
            <person name="Pallen M.J."/>
        </authorList>
    </citation>
    <scope>NUCLEOTIDE SEQUENCE</scope>
    <source>
        <strain evidence="12">CHK32-1732</strain>
    </source>
</reference>
<dbReference type="PANTHER" id="PTHR45526">
    <property type="entry name" value="TRANSCRIPTIONAL REGULATORY PROTEIN DPIA"/>
    <property type="match status" value="1"/>
</dbReference>
<dbReference type="PROSITE" id="PS50110">
    <property type="entry name" value="RESPONSE_REGULATORY"/>
    <property type="match status" value="1"/>
</dbReference>
<evidence type="ECO:0000256" key="2">
    <source>
        <dbReference type="ARBA" id="ARBA00022490"/>
    </source>
</evidence>
<dbReference type="Proteomes" id="UP000824190">
    <property type="component" value="Unassembled WGS sequence"/>
</dbReference>
<organism evidence="12 13">
    <name type="scientific">Candidatus Corynebacterium avicola</name>
    <dbReference type="NCBI Taxonomy" id="2838527"/>
    <lineage>
        <taxon>Bacteria</taxon>
        <taxon>Bacillati</taxon>
        <taxon>Actinomycetota</taxon>
        <taxon>Actinomycetes</taxon>
        <taxon>Mycobacteriales</taxon>
        <taxon>Corynebacteriaceae</taxon>
        <taxon>Corynebacterium</taxon>
    </lineage>
</organism>
<evidence type="ECO:0000256" key="4">
    <source>
        <dbReference type="ARBA" id="ARBA00023012"/>
    </source>
</evidence>
<sequence length="229" mass="24793">MTGSRTNRTPKDLEVLVVDDDFRVAQIHADVVTATAGLQVQGTARSVAEARRMITTQTPDLLLADVYLPDGDGIDLVRAAGVDAFVLSAAAEPATVRRALSAGVHGYLVKPFTRQSLTERLERFVRFRRIVDTPHLLKQEEIDRALTLLHGSAQPASAAASATEQLVLGAVGEEERTATEVAELTGVSRATAQRRLAAMASRGVVVVRLRYGQSGRPEHLYSRSGKVQW</sequence>
<dbReference type="SUPFAM" id="SSF52172">
    <property type="entry name" value="CheY-like"/>
    <property type="match status" value="1"/>
</dbReference>
<dbReference type="PIRSF" id="PIRSF006171">
    <property type="entry name" value="RR_citrat_malat"/>
    <property type="match status" value="1"/>
</dbReference>
<comment type="caution">
    <text evidence="12">The sequence shown here is derived from an EMBL/GenBank/DDBJ whole genome shotgun (WGS) entry which is preliminary data.</text>
</comment>
<dbReference type="GO" id="GO:0005737">
    <property type="term" value="C:cytoplasm"/>
    <property type="evidence" value="ECO:0007669"/>
    <property type="project" value="UniProtKB-SubCell"/>
</dbReference>
<keyword evidence="7 9" id="KW-0010">Activator</keyword>
<reference evidence="12" key="2">
    <citation type="submission" date="2021-04" db="EMBL/GenBank/DDBJ databases">
        <authorList>
            <person name="Gilroy R."/>
        </authorList>
    </citation>
    <scope>NUCLEOTIDE SEQUENCE</scope>
    <source>
        <strain evidence="12">CHK32-1732</strain>
    </source>
</reference>
<keyword evidence="2 9" id="KW-0963">Cytoplasm</keyword>
<proteinExistence type="predicted"/>
<feature type="domain" description="Response regulatory" evidence="11">
    <location>
        <begin position="14"/>
        <end position="125"/>
    </location>
</feature>
<dbReference type="InterPro" id="IPR011006">
    <property type="entry name" value="CheY-like_superfamily"/>
</dbReference>
<keyword evidence="8 9" id="KW-0804">Transcription</keyword>
<protein>
    <recommendedName>
        <fullName evidence="9">Transcriptional regulatory protein</fullName>
    </recommendedName>
</protein>
<dbReference type="Gene3D" id="3.40.50.2300">
    <property type="match status" value="1"/>
</dbReference>
<keyword evidence="4 9" id="KW-0902">Two-component regulatory system</keyword>
<dbReference type="PROSITE" id="PS00519">
    <property type="entry name" value="HTH_ASNC_1"/>
    <property type="match status" value="1"/>
</dbReference>
<evidence type="ECO:0000256" key="9">
    <source>
        <dbReference type="PIRNR" id="PIRNR006171"/>
    </source>
</evidence>
<dbReference type="Gene3D" id="1.10.10.10">
    <property type="entry name" value="Winged helix-like DNA-binding domain superfamily/Winged helix DNA-binding domain"/>
    <property type="match status" value="1"/>
</dbReference>
<dbReference type="InterPro" id="IPR019885">
    <property type="entry name" value="Tscrpt_reg_HTH_AsnC-type_CS"/>
</dbReference>
<keyword evidence="6 9" id="KW-0238">DNA-binding</keyword>
<dbReference type="GO" id="GO:0000156">
    <property type="term" value="F:phosphorelay response regulator activity"/>
    <property type="evidence" value="ECO:0007669"/>
    <property type="project" value="TreeGrafter"/>
</dbReference>
<dbReference type="GO" id="GO:0003677">
    <property type="term" value="F:DNA binding"/>
    <property type="evidence" value="ECO:0007669"/>
    <property type="project" value="UniProtKB-KW"/>
</dbReference>
<evidence type="ECO:0000256" key="10">
    <source>
        <dbReference type="PROSITE-ProRule" id="PRU00169"/>
    </source>
</evidence>
<evidence type="ECO:0000256" key="3">
    <source>
        <dbReference type="ARBA" id="ARBA00022553"/>
    </source>
</evidence>
<dbReference type="GO" id="GO:0003700">
    <property type="term" value="F:DNA-binding transcription factor activity"/>
    <property type="evidence" value="ECO:0007669"/>
    <property type="project" value="InterPro"/>
</dbReference>
<dbReference type="PANTHER" id="PTHR45526:SF1">
    <property type="entry name" value="TRANSCRIPTIONAL REGULATORY PROTEIN DCUR-RELATED"/>
    <property type="match status" value="1"/>
</dbReference>
<dbReference type="InterPro" id="IPR005471">
    <property type="entry name" value="Tscrpt_reg_IclR_N"/>
</dbReference>
<dbReference type="EMBL" id="DXGC01000094">
    <property type="protein sequence ID" value="HIW92239.1"/>
    <property type="molecule type" value="Genomic_DNA"/>
</dbReference>
<dbReference type="Pfam" id="PF00072">
    <property type="entry name" value="Response_reg"/>
    <property type="match status" value="1"/>
</dbReference>
<evidence type="ECO:0000259" key="11">
    <source>
        <dbReference type="PROSITE" id="PS50110"/>
    </source>
</evidence>
<dbReference type="SUPFAM" id="SSF46785">
    <property type="entry name" value="Winged helix' DNA-binding domain"/>
    <property type="match status" value="1"/>
</dbReference>
<evidence type="ECO:0000256" key="5">
    <source>
        <dbReference type="ARBA" id="ARBA00023015"/>
    </source>
</evidence>
<dbReference type="InterPro" id="IPR001789">
    <property type="entry name" value="Sig_transdc_resp-reg_receiver"/>
</dbReference>
<keyword evidence="3 10" id="KW-0597">Phosphoprotein</keyword>
<dbReference type="InterPro" id="IPR024187">
    <property type="entry name" value="Sig_transdc_resp-reg_cit/mal"/>
</dbReference>
<dbReference type="InterPro" id="IPR051271">
    <property type="entry name" value="2C-system_Tx_regulators"/>
</dbReference>
<dbReference type="SMART" id="SM00448">
    <property type="entry name" value="REC"/>
    <property type="match status" value="1"/>
</dbReference>
<dbReference type="Pfam" id="PF09339">
    <property type="entry name" value="HTH_IclR"/>
    <property type="match status" value="1"/>
</dbReference>
<evidence type="ECO:0000313" key="13">
    <source>
        <dbReference type="Proteomes" id="UP000824190"/>
    </source>
</evidence>
<dbReference type="InterPro" id="IPR036388">
    <property type="entry name" value="WH-like_DNA-bd_sf"/>
</dbReference>
<evidence type="ECO:0000256" key="1">
    <source>
        <dbReference type="ARBA" id="ARBA00004496"/>
    </source>
</evidence>
<dbReference type="AlphaFoldDB" id="A0A9D1RQD9"/>
<dbReference type="InterPro" id="IPR036390">
    <property type="entry name" value="WH_DNA-bd_sf"/>
</dbReference>